<dbReference type="PROSITE" id="PS01022">
    <property type="entry name" value="PTR2_1"/>
    <property type="match status" value="1"/>
</dbReference>
<comment type="similarity">
    <text evidence="2">Belongs to the major facilitator superfamily. Proton-dependent oligopeptide transporter (POT/PTR) (TC 2.A.17) family.</text>
</comment>
<dbReference type="Proteomes" id="UP000554482">
    <property type="component" value="Unassembled WGS sequence"/>
</dbReference>
<dbReference type="InterPro" id="IPR000109">
    <property type="entry name" value="POT_fam"/>
</dbReference>
<dbReference type="Gene3D" id="1.20.1250.20">
    <property type="entry name" value="MFS general substrate transporter like domains"/>
    <property type="match status" value="1"/>
</dbReference>
<evidence type="ECO:0000256" key="5">
    <source>
        <dbReference type="ARBA" id="ARBA00023136"/>
    </source>
</evidence>
<dbReference type="GO" id="GO:0016020">
    <property type="term" value="C:membrane"/>
    <property type="evidence" value="ECO:0007669"/>
    <property type="project" value="UniProtKB-SubCell"/>
</dbReference>
<keyword evidence="3 7" id="KW-0812">Transmembrane</keyword>
<evidence type="ECO:0000313" key="9">
    <source>
        <dbReference type="Proteomes" id="UP000554482"/>
    </source>
</evidence>
<feature type="compositionally biased region" description="Basic and acidic residues" evidence="6">
    <location>
        <begin position="1"/>
        <end position="24"/>
    </location>
</feature>
<gene>
    <name evidence="8" type="ORF">FRX31_004344</name>
</gene>
<sequence>MSYRSSKEDMEDSHKPQDSKKETSGQKGGLRTIPFILANESFQYVASVGILPNMIFYMINGYNMDTAPGASILSIWGSSSDFLSIFGAFISDAYLGRFRVIAFGSIISFLGMTLLWLTAIIPQARPAPCDSLHSGCQNPTFVQLAFLVLSLGFNSVGAGCIKPCSLAFGVDQLINQDNQLEKNERLVQRFFNWYYACASISSAIAMTAIVYIQDQFGWNVGFGVPAILMLVSASVFLGGSSLYVKMKGDKNMFTGLVQVVVAAIKNRHLPFPPDNSDGLYWHKTDSNLRVPSNKQRYLNKACIIKNPVEDFNEDGSATNPWELCSVEQVEALKGLISIIPIWSTGIIFYLISNQATFATIQATSMNRHITSNFQIPAGSFSLFIPLSVAIWLPFYDGVILPLVERCTGRPGGLSPKLRIGIGLFMSCLCMVYAAIVESIRRSSAIQAGFMDDPTGVVNMSALWLIPQFCLLGFAVALNAVGQYEYFYSKLPKSMASMVSALYNLGTAFSGLLGGFIVTLVNNVTKSGGNTSWLSTNLNKGHYDYHYTLISFLCLLNFLYYLLVCQFVAYDEPENDVRARFSDENENLTETLLSSKSRQF</sequence>
<evidence type="ECO:0000256" key="6">
    <source>
        <dbReference type="SAM" id="MobiDB-lite"/>
    </source>
</evidence>
<name>A0A7J6XAW0_THATH</name>
<feature type="transmembrane region" description="Helical" evidence="7">
    <location>
        <begin position="380"/>
        <end position="403"/>
    </location>
</feature>
<dbReference type="CDD" id="cd17416">
    <property type="entry name" value="MFS_NPF1_2"/>
    <property type="match status" value="1"/>
</dbReference>
<comment type="subcellular location">
    <subcellularLocation>
        <location evidence="1">Membrane</location>
        <topology evidence="1">Multi-pass membrane protein</topology>
    </subcellularLocation>
</comment>
<dbReference type="InterPro" id="IPR018456">
    <property type="entry name" value="PTR2_symporter_CS"/>
</dbReference>
<evidence type="ECO:0000313" key="8">
    <source>
        <dbReference type="EMBL" id="KAF5206068.1"/>
    </source>
</evidence>
<dbReference type="EMBL" id="JABWDY010003256">
    <property type="protein sequence ID" value="KAF5206068.1"/>
    <property type="molecule type" value="Genomic_DNA"/>
</dbReference>
<accession>A0A7J6XAW0</accession>
<keyword evidence="5 7" id="KW-0472">Membrane</keyword>
<feature type="transmembrane region" description="Helical" evidence="7">
    <location>
        <begin position="191"/>
        <end position="212"/>
    </location>
</feature>
<feature type="transmembrane region" description="Helical" evidence="7">
    <location>
        <begin position="544"/>
        <end position="569"/>
    </location>
</feature>
<feature type="transmembrane region" description="Helical" evidence="7">
    <location>
        <begin position="335"/>
        <end position="360"/>
    </location>
</feature>
<feature type="region of interest" description="Disordered" evidence="6">
    <location>
        <begin position="1"/>
        <end position="27"/>
    </location>
</feature>
<proteinExistence type="inferred from homology"/>
<comment type="caution">
    <text evidence="8">The sequence shown here is derived from an EMBL/GenBank/DDBJ whole genome shotgun (WGS) entry which is preliminary data.</text>
</comment>
<feature type="transmembrane region" description="Helical" evidence="7">
    <location>
        <begin position="455"/>
        <end position="480"/>
    </location>
</feature>
<dbReference type="AlphaFoldDB" id="A0A7J6XAW0"/>
<evidence type="ECO:0000256" key="7">
    <source>
        <dbReference type="SAM" id="Phobius"/>
    </source>
</evidence>
<dbReference type="PANTHER" id="PTHR11654">
    <property type="entry name" value="OLIGOPEPTIDE TRANSPORTER-RELATED"/>
    <property type="match status" value="1"/>
</dbReference>
<feature type="transmembrane region" description="Helical" evidence="7">
    <location>
        <begin position="224"/>
        <end position="244"/>
    </location>
</feature>
<protein>
    <submittedName>
        <fullName evidence="8">NRT1/ PTR FAMILY 1.1</fullName>
    </submittedName>
</protein>
<dbReference type="Pfam" id="PF00854">
    <property type="entry name" value="PTR2"/>
    <property type="match status" value="1"/>
</dbReference>
<keyword evidence="4 7" id="KW-1133">Transmembrane helix</keyword>
<feature type="transmembrane region" description="Helical" evidence="7">
    <location>
        <begin position="98"/>
        <end position="121"/>
    </location>
</feature>
<dbReference type="GO" id="GO:0022857">
    <property type="term" value="F:transmembrane transporter activity"/>
    <property type="evidence" value="ECO:0007669"/>
    <property type="project" value="InterPro"/>
</dbReference>
<dbReference type="OrthoDB" id="8904098at2759"/>
<reference evidence="8 9" key="1">
    <citation type="submission" date="2020-06" db="EMBL/GenBank/DDBJ databases">
        <title>Transcriptomic and genomic resources for Thalictrum thalictroides and T. hernandezii: Facilitating candidate gene discovery in an emerging model plant lineage.</title>
        <authorList>
            <person name="Arias T."/>
            <person name="Riano-Pachon D.M."/>
            <person name="Di Stilio V.S."/>
        </authorList>
    </citation>
    <scope>NUCLEOTIDE SEQUENCE [LARGE SCALE GENOMIC DNA]</scope>
    <source>
        <strain evidence="9">cv. WT478/WT964</strain>
        <tissue evidence="8">Leaves</tissue>
    </source>
</reference>
<feature type="transmembrane region" description="Helical" evidence="7">
    <location>
        <begin position="415"/>
        <end position="435"/>
    </location>
</feature>
<feature type="transmembrane region" description="Helical" evidence="7">
    <location>
        <begin position="41"/>
        <end position="59"/>
    </location>
</feature>
<feature type="transmembrane region" description="Helical" evidence="7">
    <location>
        <begin position="71"/>
        <end position="91"/>
    </location>
</feature>
<evidence type="ECO:0000256" key="1">
    <source>
        <dbReference type="ARBA" id="ARBA00004141"/>
    </source>
</evidence>
<evidence type="ECO:0000256" key="2">
    <source>
        <dbReference type="ARBA" id="ARBA00005982"/>
    </source>
</evidence>
<keyword evidence="9" id="KW-1185">Reference proteome</keyword>
<dbReference type="GO" id="GO:0006857">
    <property type="term" value="P:oligopeptide transport"/>
    <property type="evidence" value="ECO:0007669"/>
    <property type="project" value="InterPro"/>
</dbReference>
<feature type="transmembrane region" description="Helical" evidence="7">
    <location>
        <begin position="501"/>
        <end position="524"/>
    </location>
</feature>
<evidence type="ECO:0000256" key="4">
    <source>
        <dbReference type="ARBA" id="ARBA00022989"/>
    </source>
</evidence>
<dbReference type="InterPro" id="IPR036259">
    <property type="entry name" value="MFS_trans_sf"/>
</dbReference>
<organism evidence="8 9">
    <name type="scientific">Thalictrum thalictroides</name>
    <name type="common">Rue-anemone</name>
    <name type="synonym">Anemone thalictroides</name>
    <dbReference type="NCBI Taxonomy" id="46969"/>
    <lineage>
        <taxon>Eukaryota</taxon>
        <taxon>Viridiplantae</taxon>
        <taxon>Streptophyta</taxon>
        <taxon>Embryophyta</taxon>
        <taxon>Tracheophyta</taxon>
        <taxon>Spermatophyta</taxon>
        <taxon>Magnoliopsida</taxon>
        <taxon>Ranunculales</taxon>
        <taxon>Ranunculaceae</taxon>
        <taxon>Thalictroideae</taxon>
        <taxon>Thalictrum</taxon>
    </lineage>
</organism>
<feature type="transmembrane region" description="Helical" evidence="7">
    <location>
        <begin position="141"/>
        <end position="170"/>
    </location>
</feature>
<dbReference type="SUPFAM" id="SSF103473">
    <property type="entry name" value="MFS general substrate transporter"/>
    <property type="match status" value="1"/>
</dbReference>
<evidence type="ECO:0000256" key="3">
    <source>
        <dbReference type="ARBA" id="ARBA00022692"/>
    </source>
</evidence>